<dbReference type="Gene3D" id="1.20.5.100">
    <property type="entry name" value="Cytochrome c1, transmembrane anchor, C-terminal"/>
    <property type="match status" value="1"/>
</dbReference>
<feature type="binding site" evidence="10">
    <location>
        <position position="145"/>
    </location>
    <ligand>
        <name>NAD(+)</name>
        <dbReference type="ChEBI" id="CHEBI:57540"/>
    </ligand>
</feature>
<dbReference type="GO" id="GO:0000271">
    <property type="term" value="P:polysaccharide biosynthetic process"/>
    <property type="evidence" value="ECO:0007669"/>
    <property type="project" value="InterPro"/>
</dbReference>
<feature type="domain" description="UDP-glucose/GDP-mannose dehydrogenase C-terminal" evidence="11">
    <location>
        <begin position="301"/>
        <end position="398"/>
    </location>
</feature>
<sequence length="417" mass="43378">MAAIGVIGAGYVGLTTAACFAALGHRVVCADRDADRVSALRRGEVTAHEPDLPDLVSDGLRSGALCFTGANAEAFTEAGFVFLCVPTPSGPDGAAELGAVRSVLAEIGPRDCRVVVKSTVPPGTAAALSRETGIELVSNPEFLREGHTVADFLHPQRIVVGATQPEDARAVLALYPEAPAIVTDTTTAELVKYAANCFLAMKLSYANSLAELCEVFDADVAAVTEGIGSDTRIGPDFLRPGPGWGGSCFPKDTRALAAAAEAAGVDFPLLTATMSTNDRQADRVVRRVMAETGPLRGARVGVLGLTFKAGTDDLRDSPALRVVERLVAAGAVVRAYDPCVRGAVDGVEVVESAEVAVEGAVAAVVLTEWPEFGALSWAELKPTMALPVLVDTRCVVPVEAAREAGMRVVRWGNASVR</sequence>
<name>W7ISC6_9PSEU</name>
<comment type="caution">
    <text evidence="12">The sequence shown here is derived from an EMBL/GenBank/DDBJ whole genome shotgun (WGS) entry which is preliminary data.</text>
</comment>
<protein>
    <recommendedName>
        <fullName evidence="3 7">UDP-glucose 6-dehydrogenase</fullName>
        <ecNumber evidence="3 7">1.1.1.22</ecNumber>
    </recommendedName>
</protein>
<feature type="active site" description="Nucleophile" evidence="8">
    <location>
        <position position="248"/>
    </location>
</feature>
<dbReference type="InterPro" id="IPR036291">
    <property type="entry name" value="NAD(P)-bd_dom_sf"/>
</dbReference>
<evidence type="ECO:0000256" key="6">
    <source>
        <dbReference type="ARBA" id="ARBA00047473"/>
    </source>
</evidence>
<dbReference type="InterPro" id="IPR008927">
    <property type="entry name" value="6-PGluconate_DH-like_C_sf"/>
</dbReference>
<comment type="similarity">
    <text evidence="2 7">Belongs to the UDP-glucose/GDP-mannose dehydrogenase family.</text>
</comment>
<evidence type="ECO:0000256" key="7">
    <source>
        <dbReference type="PIRNR" id="PIRNR000124"/>
    </source>
</evidence>
<dbReference type="InterPro" id="IPR001732">
    <property type="entry name" value="UDP-Glc/GDP-Man_DH_N"/>
</dbReference>
<feature type="binding site" evidence="10">
    <location>
        <position position="315"/>
    </location>
    <ligand>
        <name>NAD(+)</name>
        <dbReference type="ChEBI" id="CHEBI:57540"/>
    </ligand>
</feature>
<dbReference type="Pfam" id="PF03720">
    <property type="entry name" value="UDPG_MGDP_dh_C"/>
    <property type="match status" value="1"/>
</dbReference>
<reference evidence="12 13" key="1">
    <citation type="journal article" date="2014" name="Genome Announc.">
        <title>Draft Genome Sequence of the Antitrypanosomally Active Sponge-Associated Bacterium Actinokineospora sp. Strain EG49.</title>
        <authorList>
            <person name="Harjes J."/>
            <person name="Ryu T."/>
            <person name="Abdelmohsen U.R."/>
            <person name="Moitinho-Silva L."/>
            <person name="Horn H."/>
            <person name="Ravasi T."/>
            <person name="Hentschel U."/>
        </authorList>
    </citation>
    <scope>NUCLEOTIDE SEQUENCE [LARGE SCALE GENOMIC DNA]</scope>
    <source>
        <strain evidence="12 13">EG49</strain>
    </source>
</reference>
<feature type="binding site" evidence="10">
    <location>
        <position position="87"/>
    </location>
    <ligand>
        <name>NAD(+)</name>
        <dbReference type="ChEBI" id="CHEBI:57540"/>
    </ligand>
</feature>
<dbReference type="InterPro" id="IPR036220">
    <property type="entry name" value="UDP-Glc/GDP-Man_DH_C_sf"/>
</dbReference>
<feature type="binding site" evidence="10">
    <location>
        <position position="251"/>
    </location>
    <ligand>
        <name>NAD(+)</name>
        <dbReference type="ChEBI" id="CHEBI:57540"/>
    </ligand>
</feature>
<dbReference type="SUPFAM" id="SSF48179">
    <property type="entry name" value="6-phosphogluconate dehydrogenase C-terminal domain-like"/>
    <property type="match status" value="1"/>
</dbReference>
<dbReference type="GO" id="GO:0003979">
    <property type="term" value="F:UDP-glucose 6-dehydrogenase activity"/>
    <property type="evidence" value="ECO:0007669"/>
    <property type="project" value="UniProtKB-EC"/>
</dbReference>
<feature type="binding site" evidence="10">
    <location>
        <position position="119"/>
    </location>
    <ligand>
        <name>NAD(+)</name>
        <dbReference type="ChEBI" id="CHEBI:57540"/>
    </ligand>
</feature>
<dbReference type="PATRIC" id="fig|909613.9.peg.1474"/>
<feature type="binding site" evidence="9">
    <location>
        <position position="192"/>
    </location>
    <ligand>
        <name>substrate</name>
    </ligand>
</feature>
<dbReference type="SUPFAM" id="SSF51735">
    <property type="entry name" value="NAD(P)-binding Rossmann-fold domains"/>
    <property type="match status" value="1"/>
</dbReference>
<evidence type="ECO:0000259" key="11">
    <source>
        <dbReference type="SMART" id="SM00984"/>
    </source>
</evidence>
<dbReference type="SMART" id="SM00984">
    <property type="entry name" value="UDPG_MGDP_dh_C"/>
    <property type="match status" value="1"/>
</dbReference>
<organism evidence="12 13">
    <name type="scientific">Actinokineospora spheciospongiae</name>
    <dbReference type="NCBI Taxonomy" id="909613"/>
    <lineage>
        <taxon>Bacteria</taxon>
        <taxon>Bacillati</taxon>
        <taxon>Actinomycetota</taxon>
        <taxon>Actinomycetes</taxon>
        <taxon>Pseudonocardiales</taxon>
        <taxon>Pseudonocardiaceae</taxon>
        <taxon>Actinokineospora</taxon>
    </lineage>
</organism>
<keyword evidence="5 7" id="KW-0520">NAD</keyword>
<dbReference type="RefSeq" id="WP_035279894.1">
    <property type="nucleotide sequence ID" value="NZ_AYXG01000051.1"/>
</dbReference>
<evidence type="ECO:0000313" key="13">
    <source>
        <dbReference type="Proteomes" id="UP000019277"/>
    </source>
</evidence>
<gene>
    <name evidence="12" type="ORF">UO65_1462</name>
</gene>
<dbReference type="InterPro" id="IPR028357">
    <property type="entry name" value="UDPglc_DH_bac"/>
</dbReference>
<dbReference type="OrthoDB" id="5193947at2"/>
<feature type="binding site" evidence="9">
    <location>
        <position position="308"/>
    </location>
    <ligand>
        <name>substrate</name>
    </ligand>
</feature>
<evidence type="ECO:0000256" key="10">
    <source>
        <dbReference type="PIRSR" id="PIRSR500134-3"/>
    </source>
</evidence>
<dbReference type="Pfam" id="PF00984">
    <property type="entry name" value="UDPG_MGDP_dh"/>
    <property type="match status" value="1"/>
</dbReference>
<feature type="binding site" evidence="9">
    <location>
        <begin position="142"/>
        <end position="145"/>
    </location>
    <ligand>
        <name>substrate</name>
    </ligand>
</feature>
<dbReference type="STRING" id="909613.UO65_1462"/>
<dbReference type="Gene3D" id="3.40.50.720">
    <property type="entry name" value="NAD(P)-binding Rossmann-like Domain"/>
    <property type="match status" value="2"/>
</dbReference>
<comment type="pathway">
    <text evidence="1">Nucleotide-sugar biosynthesis; UDP-alpha-D-glucuronate biosynthesis; UDP-alpha-D-glucuronate from UDP-alpha-D-glucose: step 1/1.</text>
</comment>
<dbReference type="InterPro" id="IPR014027">
    <property type="entry name" value="UDP-Glc/GDP-Man_DH_C"/>
</dbReference>
<accession>W7ISC6</accession>
<keyword evidence="4 7" id="KW-0560">Oxidoreductase</keyword>
<feature type="binding site" evidence="10">
    <location>
        <position position="36"/>
    </location>
    <ligand>
        <name>NAD(+)</name>
        <dbReference type="ChEBI" id="CHEBI:57540"/>
    </ligand>
</feature>
<evidence type="ECO:0000256" key="3">
    <source>
        <dbReference type="ARBA" id="ARBA00012954"/>
    </source>
</evidence>
<dbReference type="Pfam" id="PF03721">
    <property type="entry name" value="UDPG_MGDP_dh_N"/>
    <property type="match status" value="1"/>
</dbReference>
<evidence type="ECO:0000256" key="5">
    <source>
        <dbReference type="ARBA" id="ARBA00023027"/>
    </source>
</evidence>
<dbReference type="AlphaFoldDB" id="W7ISC6"/>
<accession>A0A8E2X6T3</accession>
<evidence type="ECO:0000256" key="2">
    <source>
        <dbReference type="ARBA" id="ARBA00006601"/>
    </source>
</evidence>
<evidence type="ECO:0000256" key="4">
    <source>
        <dbReference type="ARBA" id="ARBA00023002"/>
    </source>
</evidence>
<dbReference type="PANTHER" id="PTHR43750:SF3">
    <property type="entry name" value="UDP-GLUCOSE 6-DEHYDROGENASE TUAD"/>
    <property type="match status" value="1"/>
</dbReference>
<dbReference type="InterPro" id="IPR014026">
    <property type="entry name" value="UDP-Glc/GDP-Man_DH_dimer"/>
</dbReference>
<keyword evidence="13" id="KW-1185">Reference proteome</keyword>
<dbReference type="GO" id="GO:0051287">
    <property type="term" value="F:NAD binding"/>
    <property type="evidence" value="ECO:0007669"/>
    <property type="project" value="InterPro"/>
</dbReference>
<dbReference type="Proteomes" id="UP000019277">
    <property type="component" value="Unassembled WGS sequence"/>
</dbReference>
<evidence type="ECO:0000313" key="12">
    <source>
        <dbReference type="EMBL" id="EWC63248.1"/>
    </source>
</evidence>
<dbReference type="eggNOG" id="COG1004">
    <property type="taxonomic scope" value="Bacteria"/>
</dbReference>
<dbReference type="NCBIfam" id="TIGR03026">
    <property type="entry name" value="NDP-sugDHase"/>
    <property type="match status" value="1"/>
</dbReference>
<dbReference type="EC" id="1.1.1.22" evidence="3 7"/>
<dbReference type="InterPro" id="IPR017476">
    <property type="entry name" value="UDP-Glc/GDP-Man"/>
</dbReference>
<evidence type="ECO:0000256" key="1">
    <source>
        <dbReference type="ARBA" id="ARBA00004701"/>
    </source>
</evidence>
<comment type="catalytic activity">
    <reaction evidence="6 7">
        <text>UDP-alpha-D-glucose + 2 NAD(+) + H2O = UDP-alpha-D-glucuronate + 2 NADH + 3 H(+)</text>
        <dbReference type="Rhea" id="RHEA:23596"/>
        <dbReference type="ChEBI" id="CHEBI:15377"/>
        <dbReference type="ChEBI" id="CHEBI:15378"/>
        <dbReference type="ChEBI" id="CHEBI:57540"/>
        <dbReference type="ChEBI" id="CHEBI:57945"/>
        <dbReference type="ChEBI" id="CHEBI:58052"/>
        <dbReference type="ChEBI" id="CHEBI:58885"/>
        <dbReference type="EC" id="1.1.1.22"/>
    </reaction>
</comment>
<proteinExistence type="inferred from homology"/>
<dbReference type="UniPathway" id="UPA00038">
    <property type="reaction ID" value="UER00491"/>
</dbReference>
<feature type="binding site" evidence="10">
    <location>
        <position position="31"/>
    </location>
    <ligand>
        <name>NAD(+)</name>
        <dbReference type="ChEBI" id="CHEBI:57540"/>
    </ligand>
</feature>
<dbReference type="PIRSF" id="PIRSF000124">
    <property type="entry name" value="UDPglc_GDPman_dh"/>
    <property type="match status" value="1"/>
</dbReference>
<dbReference type="SUPFAM" id="SSF52413">
    <property type="entry name" value="UDP-glucose/GDP-mannose dehydrogenase C-terminal domain"/>
    <property type="match status" value="1"/>
</dbReference>
<dbReference type="EMBL" id="AYXG01000051">
    <property type="protein sequence ID" value="EWC63248.1"/>
    <property type="molecule type" value="Genomic_DNA"/>
</dbReference>
<dbReference type="PANTHER" id="PTHR43750">
    <property type="entry name" value="UDP-GLUCOSE 6-DEHYDROGENASE TUAD"/>
    <property type="match status" value="1"/>
</dbReference>
<feature type="binding site" evidence="9">
    <location>
        <begin position="237"/>
        <end position="241"/>
    </location>
    <ligand>
        <name>substrate</name>
    </ligand>
</feature>
<dbReference type="PIRSF" id="PIRSF500134">
    <property type="entry name" value="UDPglc_DH_bac"/>
    <property type="match status" value="1"/>
</dbReference>
<evidence type="ECO:0000256" key="9">
    <source>
        <dbReference type="PIRSR" id="PIRSR500134-2"/>
    </source>
</evidence>
<evidence type="ECO:0000256" key="8">
    <source>
        <dbReference type="PIRSR" id="PIRSR500134-1"/>
    </source>
</evidence>
<dbReference type="GO" id="GO:0006065">
    <property type="term" value="P:UDP-glucuronate biosynthetic process"/>
    <property type="evidence" value="ECO:0007669"/>
    <property type="project" value="UniProtKB-UniPathway"/>
</dbReference>
<feature type="binding site" evidence="9">
    <location>
        <position position="245"/>
    </location>
    <ligand>
        <name>substrate</name>
    </ligand>
</feature>